<proteinExistence type="predicted"/>
<sequence length="125" mass="13799">MRRLIPIFLLLAACATPQERCINDAAAPYRAALKERAEIAKSLSRGFDYVTEYETRRVFTRCKTADGGWVPCWDRETYPVTRRVPVDRAALQARDAQLARDLPGLERAAERGAAACVAAFPDGGG</sequence>
<dbReference type="Proteomes" id="UP000193926">
    <property type="component" value="Unassembled WGS sequence"/>
</dbReference>
<comment type="caution">
    <text evidence="1">The sequence shown here is derived from an EMBL/GenBank/DDBJ whole genome shotgun (WGS) entry which is preliminary data.</text>
</comment>
<gene>
    <name evidence="1" type="ORF">MGEO_16975</name>
</gene>
<dbReference type="EMBL" id="JFKC01000022">
    <property type="protein sequence ID" value="OSQ46795.1"/>
    <property type="molecule type" value="Genomic_DNA"/>
</dbReference>
<name>A0A1X4NHF4_9RHOB</name>
<reference evidence="1 2" key="1">
    <citation type="submission" date="2014-03" db="EMBL/GenBank/DDBJ databases">
        <title>The draft genome sequence of Marivita geojedonensis KCTC 23882.</title>
        <authorList>
            <person name="Lai Q."/>
            <person name="Shao Z."/>
        </authorList>
    </citation>
    <scope>NUCLEOTIDE SEQUENCE [LARGE SCALE GENOMIC DNA]</scope>
    <source>
        <strain evidence="1 2">DPG-138</strain>
    </source>
</reference>
<dbReference type="RefSeq" id="WP_085640598.1">
    <property type="nucleotide sequence ID" value="NZ_JFKC01000022.1"/>
</dbReference>
<dbReference type="OrthoDB" id="7875456at2"/>
<dbReference type="STRING" id="1123756.MGEO_16975"/>
<keyword evidence="2" id="KW-1185">Reference proteome</keyword>
<evidence type="ECO:0000313" key="1">
    <source>
        <dbReference type="EMBL" id="OSQ46795.1"/>
    </source>
</evidence>
<evidence type="ECO:0000313" key="2">
    <source>
        <dbReference type="Proteomes" id="UP000193926"/>
    </source>
</evidence>
<accession>A0A1X4NHF4</accession>
<protein>
    <submittedName>
        <fullName evidence="1">Excinuclease ABC subunit B</fullName>
    </submittedName>
</protein>
<organism evidence="1 2">
    <name type="scientific">Marivita geojedonensis</name>
    <dbReference type="NCBI Taxonomy" id="1123756"/>
    <lineage>
        <taxon>Bacteria</taxon>
        <taxon>Pseudomonadati</taxon>
        <taxon>Pseudomonadota</taxon>
        <taxon>Alphaproteobacteria</taxon>
        <taxon>Rhodobacterales</taxon>
        <taxon>Roseobacteraceae</taxon>
        <taxon>Marivita</taxon>
    </lineage>
</organism>
<dbReference type="AlphaFoldDB" id="A0A1X4NHF4"/>